<dbReference type="AlphaFoldDB" id="A0A7K0BPB8"/>
<dbReference type="SMART" id="SM00471">
    <property type="entry name" value="HDc"/>
    <property type="match status" value="1"/>
</dbReference>
<dbReference type="PANTHER" id="PTHR11373">
    <property type="entry name" value="DEOXYNUCLEOSIDE TRIPHOSPHATE TRIPHOSPHOHYDROLASE"/>
    <property type="match status" value="1"/>
</dbReference>
<sequence length="450" mass="49502">MSDAYPGALMRDYSDRDRERRAPEAAKRRDRTAFERDRARVLHSAALRRLAAKTQVASPGAEPADNVQSLRTRLTHSLECAQVGRELGRSFGCDPDLVETACLSHDIGHPPFGHNGEAALDVVAQPCGGFEGNAQSLRVLTRLEPKSFAPDGRSVGLNLTRAALDAAMKYPWSQQDAVNGKFGVYSDDTDYADWVREGAPDGRTCFEAQVMDWSDDVAYSVHDLEDALVVGHIDFARLADPAERRLVAETAVKLYCTEPAAGDAHPGRPFPRGRRPERAGSPLVAETAELEERFTVLLGEPYWPDRYDGTQRALAALKNLTSSLIGRFCLAAEHATRQAYGDRPLTRYAADLIVPRAQRLECALLKGITAHYVWISHEESRARQRELILELADLLLAGAPATLDPAFRQAFVEAEDDAARLRAVVDQLASLTDTSAITRHRLLSGRSILP</sequence>
<dbReference type="Gene3D" id="1.10.3210.10">
    <property type="entry name" value="Hypothetical protein af1432"/>
    <property type="match status" value="1"/>
</dbReference>
<name>A0A7K0BPB8_9ACTN</name>
<reference evidence="4 5" key="1">
    <citation type="submission" date="2019-10" db="EMBL/GenBank/DDBJ databases">
        <title>Actinomadura rubteroloni sp. nov. and Actinomadura macrotermitis sp. nov., isolated from the gut of fungus growing-termite Macrotermes natalensis.</title>
        <authorList>
            <person name="Benndorf R."/>
            <person name="Martin K."/>
            <person name="Kuefner M."/>
            <person name="De Beer W."/>
            <person name="Kaster A.-K."/>
            <person name="Vollmers J."/>
            <person name="Poulsen M."/>
            <person name="Beemelmanns C."/>
        </authorList>
    </citation>
    <scope>NUCLEOTIDE SEQUENCE [LARGE SCALE GENOMIC DNA]</scope>
    <source>
        <strain evidence="4 5">RB68</strain>
    </source>
</reference>
<evidence type="ECO:0000259" key="3">
    <source>
        <dbReference type="PROSITE" id="PS51831"/>
    </source>
</evidence>
<evidence type="ECO:0000313" key="4">
    <source>
        <dbReference type="EMBL" id="MQY02702.1"/>
    </source>
</evidence>
<keyword evidence="5" id="KW-1185">Reference proteome</keyword>
<dbReference type="InterPro" id="IPR026875">
    <property type="entry name" value="PHydrolase_assoc_dom"/>
</dbReference>
<dbReference type="Pfam" id="PF01966">
    <property type="entry name" value="HD"/>
    <property type="match status" value="1"/>
</dbReference>
<dbReference type="NCBIfam" id="NF002829">
    <property type="entry name" value="PRK03007.1"/>
    <property type="match status" value="1"/>
</dbReference>
<evidence type="ECO:0000313" key="5">
    <source>
        <dbReference type="Proteomes" id="UP000487268"/>
    </source>
</evidence>
<dbReference type="Proteomes" id="UP000487268">
    <property type="component" value="Unassembled WGS sequence"/>
</dbReference>
<dbReference type="GO" id="GO:0006203">
    <property type="term" value="P:dGTP catabolic process"/>
    <property type="evidence" value="ECO:0007669"/>
    <property type="project" value="TreeGrafter"/>
</dbReference>
<dbReference type="PROSITE" id="PS51831">
    <property type="entry name" value="HD"/>
    <property type="match status" value="1"/>
</dbReference>
<dbReference type="NCBIfam" id="TIGR01353">
    <property type="entry name" value="dGTP_triPase"/>
    <property type="match status" value="1"/>
</dbReference>
<dbReference type="SUPFAM" id="SSF109604">
    <property type="entry name" value="HD-domain/PDEase-like"/>
    <property type="match status" value="1"/>
</dbReference>
<gene>
    <name evidence="4" type="primary">dgt</name>
    <name evidence="4" type="ORF">ACRB68_07360</name>
</gene>
<dbReference type="GO" id="GO:0008832">
    <property type="term" value="F:dGTPase activity"/>
    <property type="evidence" value="ECO:0007669"/>
    <property type="project" value="TreeGrafter"/>
</dbReference>
<proteinExistence type="predicted"/>
<feature type="region of interest" description="Disordered" evidence="2">
    <location>
        <begin position="1"/>
        <end position="33"/>
    </location>
</feature>
<dbReference type="InterPro" id="IPR050135">
    <property type="entry name" value="dGTPase-like"/>
</dbReference>
<comment type="caution">
    <text evidence="4">The sequence shown here is derived from an EMBL/GenBank/DDBJ whole genome shotgun (WGS) entry which is preliminary data.</text>
</comment>
<evidence type="ECO:0000256" key="1">
    <source>
        <dbReference type="ARBA" id="ARBA00022801"/>
    </source>
</evidence>
<dbReference type="InterPro" id="IPR006261">
    <property type="entry name" value="dGTPase"/>
</dbReference>
<evidence type="ECO:0000256" key="2">
    <source>
        <dbReference type="SAM" id="MobiDB-lite"/>
    </source>
</evidence>
<dbReference type="EMBL" id="WEGH01000001">
    <property type="protein sequence ID" value="MQY02702.1"/>
    <property type="molecule type" value="Genomic_DNA"/>
</dbReference>
<dbReference type="InterPro" id="IPR006674">
    <property type="entry name" value="HD_domain"/>
</dbReference>
<keyword evidence="1 4" id="KW-0378">Hydrolase</keyword>
<dbReference type="Pfam" id="PF13286">
    <property type="entry name" value="HD_assoc"/>
    <property type="match status" value="1"/>
</dbReference>
<dbReference type="InterPro" id="IPR003607">
    <property type="entry name" value="HD/PDEase_dom"/>
</dbReference>
<protein>
    <submittedName>
        <fullName evidence="4">Deoxyguanosinetriphosphate triphosphohydrolase-like protein</fullName>
    </submittedName>
</protein>
<feature type="domain" description="HD" evidence="3">
    <location>
        <begin position="73"/>
        <end position="192"/>
    </location>
</feature>
<organism evidence="4 5">
    <name type="scientific">Actinomadura macrotermitis</name>
    <dbReference type="NCBI Taxonomy" id="2585200"/>
    <lineage>
        <taxon>Bacteria</taxon>
        <taxon>Bacillati</taxon>
        <taxon>Actinomycetota</taxon>
        <taxon>Actinomycetes</taxon>
        <taxon>Streptosporangiales</taxon>
        <taxon>Thermomonosporaceae</taxon>
        <taxon>Actinomadura</taxon>
    </lineage>
</organism>
<accession>A0A7K0BPB8</accession>
<dbReference type="CDD" id="cd00077">
    <property type="entry name" value="HDc"/>
    <property type="match status" value="1"/>
</dbReference>
<dbReference type="PANTHER" id="PTHR11373:SF32">
    <property type="entry name" value="DEOXYGUANOSINETRIPHOSPHATE TRIPHOSPHOHYDROLASE"/>
    <property type="match status" value="1"/>
</dbReference>
<feature type="compositionally biased region" description="Basic and acidic residues" evidence="2">
    <location>
        <begin position="12"/>
        <end position="33"/>
    </location>
</feature>